<sequence length="54" mass="5956">MTIVSSNRWAKSSEDGTHRLLRIIHNNSIRGTNSAIKTSIDGLYLGHGTEFSVL</sequence>
<dbReference type="AlphaFoldDB" id="A0AAD6LGD5"/>
<reference evidence="1" key="1">
    <citation type="journal article" date="2023" name="Mol. Ecol. Resour.">
        <title>Chromosome-level genome assembly of a triploid poplar Populus alba 'Berolinensis'.</title>
        <authorList>
            <person name="Chen S."/>
            <person name="Yu Y."/>
            <person name="Wang X."/>
            <person name="Wang S."/>
            <person name="Zhang T."/>
            <person name="Zhou Y."/>
            <person name="He R."/>
            <person name="Meng N."/>
            <person name="Wang Y."/>
            <person name="Liu W."/>
            <person name="Liu Z."/>
            <person name="Liu J."/>
            <person name="Guo Q."/>
            <person name="Huang H."/>
            <person name="Sederoff R.R."/>
            <person name="Wang G."/>
            <person name="Qu G."/>
            <person name="Chen S."/>
        </authorList>
    </citation>
    <scope>NUCLEOTIDE SEQUENCE</scope>
    <source>
        <strain evidence="1">SC-2020</strain>
    </source>
</reference>
<proteinExistence type="predicted"/>
<protein>
    <recommendedName>
        <fullName evidence="3">Transposase</fullName>
    </recommendedName>
</protein>
<dbReference type="EMBL" id="JAQIZT010000017">
    <property type="protein sequence ID" value="KAJ6960050.1"/>
    <property type="molecule type" value="Genomic_DNA"/>
</dbReference>
<evidence type="ECO:0008006" key="3">
    <source>
        <dbReference type="Google" id="ProtNLM"/>
    </source>
</evidence>
<name>A0AAD6LGD5_9ROSI</name>
<organism evidence="1 2">
    <name type="scientific">Populus alba x Populus x berolinensis</name>
    <dbReference type="NCBI Taxonomy" id="444605"/>
    <lineage>
        <taxon>Eukaryota</taxon>
        <taxon>Viridiplantae</taxon>
        <taxon>Streptophyta</taxon>
        <taxon>Embryophyta</taxon>
        <taxon>Tracheophyta</taxon>
        <taxon>Spermatophyta</taxon>
        <taxon>Magnoliopsida</taxon>
        <taxon>eudicotyledons</taxon>
        <taxon>Gunneridae</taxon>
        <taxon>Pentapetalae</taxon>
        <taxon>rosids</taxon>
        <taxon>fabids</taxon>
        <taxon>Malpighiales</taxon>
        <taxon>Salicaceae</taxon>
        <taxon>Saliceae</taxon>
        <taxon>Populus</taxon>
    </lineage>
</organism>
<comment type="caution">
    <text evidence="1">The sequence shown here is derived from an EMBL/GenBank/DDBJ whole genome shotgun (WGS) entry which is preliminary data.</text>
</comment>
<keyword evidence="2" id="KW-1185">Reference proteome</keyword>
<dbReference type="Proteomes" id="UP001164929">
    <property type="component" value="Chromosome 17"/>
</dbReference>
<evidence type="ECO:0000313" key="2">
    <source>
        <dbReference type="Proteomes" id="UP001164929"/>
    </source>
</evidence>
<gene>
    <name evidence="1" type="ORF">NC653_038180</name>
</gene>
<accession>A0AAD6LGD5</accession>
<evidence type="ECO:0000313" key="1">
    <source>
        <dbReference type="EMBL" id="KAJ6960050.1"/>
    </source>
</evidence>